<reference evidence="2" key="1">
    <citation type="submission" date="2018-01" db="EMBL/GenBank/DDBJ databases">
        <authorList>
            <person name="Mao J.F."/>
        </authorList>
    </citation>
    <scope>NUCLEOTIDE SEQUENCE</scope>
    <source>
        <strain evidence="2">Huo1</strain>
        <tissue evidence="2">Leaf</tissue>
    </source>
</reference>
<dbReference type="Proteomes" id="UP000298416">
    <property type="component" value="Unassembled WGS sequence"/>
</dbReference>
<dbReference type="PANTHER" id="PTHR34041">
    <property type="entry name" value="PHOTOSYSTEM II REPAIR PROTEIN PSB27-H1, CHLOROPLASTIC"/>
    <property type="match status" value="1"/>
</dbReference>
<dbReference type="InterPro" id="IPR002125">
    <property type="entry name" value="CMP_dCMP_dom"/>
</dbReference>
<gene>
    <name evidence="2" type="ORF">SASPL_103825</name>
</gene>
<sequence length="538" mass="59909">MMGSAEGKTVGPSECWEIVHIPEKPPVCPDHQPTVDVLASAIDAKHANTIARKLNHIAPLEGLRHVKRIKKTFLDGGKSQLFVILCMDHGSNAESNYIPEDVLGLMNAYQLSTFTSKVCKYAATTKEEWEEQCKLWPTSFHPPTFNIDGITGFSEADSLSILKFMKHAVHMAKSGASLVNAAVIVDPLSGETIASSCDEVFYPGPKGSSKESCCSKDHETTIQGGPNEMGNDLLSNEAKQSHMEVSCLHPWGWLEQRLHSNSDSWHPLRHAAIVAIEASAARDRHLFPMNTRGADSVQKDQKLLTPTGSPLKRQKVKNDEISDCNMNGSRYDPTRPYLCTGYDIYFVWEPCAMCSMAIVHQRIRRVFYAFPNPNDGALGSVHRLQGERSLNHHYAVFRRLQSRCNAMLSLDETSTSRRFLMQNAAVSALALLNLNCGLMLLPARAEEKAKDDEGLVGALQSLFDPNEKTKSGKVLPKAYLKSVREVVKTLRESLEEDTKDMAKFRRTADAAKESIREYLSSWRGQKEVVNEASFLFNI</sequence>
<dbReference type="GO" id="GO:0009523">
    <property type="term" value="C:photosystem II"/>
    <property type="evidence" value="ECO:0007669"/>
    <property type="project" value="InterPro"/>
</dbReference>
<dbReference type="InterPro" id="IPR025585">
    <property type="entry name" value="PSII_Psb27"/>
</dbReference>
<dbReference type="Gene3D" id="1.20.58.810">
    <property type="entry name" value="Photosystem II Pbs27"/>
    <property type="match status" value="1"/>
</dbReference>
<evidence type="ECO:0000313" key="3">
    <source>
        <dbReference type="Proteomes" id="UP000298416"/>
    </source>
</evidence>
<proteinExistence type="predicted"/>
<dbReference type="Gene3D" id="3.40.140.10">
    <property type="entry name" value="Cytidine Deaminase, domain 2"/>
    <property type="match status" value="1"/>
</dbReference>
<dbReference type="AlphaFoldDB" id="A0A8X8YI61"/>
<name>A0A8X8YI61_SALSN</name>
<accession>A0A8X8YI61</accession>
<dbReference type="InterPro" id="IPR016193">
    <property type="entry name" value="Cytidine_deaminase-like"/>
</dbReference>
<dbReference type="Pfam" id="PF13326">
    <property type="entry name" value="PSII_Pbs27"/>
    <property type="match status" value="1"/>
</dbReference>
<dbReference type="GO" id="GO:0009543">
    <property type="term" value="C:chloroplast thylakoid lumen"/>
    <property type="evidence" value="ECO:0007669"/>
    <property type="project" value="TreeGrafter"/>
</dbReference>
<protein>
    <recommendedName>
        <fullName evidence="1">CMP/dCMP-type deaminase domain-containing protein</fullName>
    </recommendedName>
</protein>
<evidence type="ECO:0000313" key="2">
    <source>
        <dbReference type="EMBL" id="KAG6432250.1"/>
    </source>
</evidence>
<dbReference type="EMBL" id="PNBA02000002">
    <property type="protein sequence ID" value="KAG6432250.1"/>
    <property type="molecule type" value="Genomic_DNA"/>
</dbReference>
<reference evidence="2" key="2">
    <citation type="submission" date="2020-08" db="EMBL/GenBank/DDBJ databases">
        <title>Plant Genome Project.</title>
        <authorList>
            <person name="Zhang R.-G."/>
        </authorList>
    </citation>
    <scope>NUCLEOTIDE SEQUENCE</scope>
    <source>
        <strain evidence="2">Huo1</strain>
        <tissue evidence="2">Leaf</tissue>
    </source>
</reference>
<dbReference type="GO" id="GO:0010206">
    <property type="term" value="P:photosystem II repair"/>
    <property type="evidence" value="ECO:0007669"/>
    <property type="project" value="InterPro"/>
</dbReference>
<dbReference type="GO" id="GO:0003824">
    <property type="term" value="F:catalytic activity"/>
    <property type="evidence" value="ECO:0007669"/>
    <property type="project" value="InterPro"/>
</dbReference>
<feature type="domain" description="CMP/dCMP-type deaminase" evidence="1">
    <location>
        <begin position="263"/>
        <end position="381"/>
    </location>
</feature>
<dbReference type="SUPFAM" id="SSF53927">
    <property type="entry name" value="Cytidine deaminase-like"/>
    <property type="match status" value="1"/>
</dbReference>
<dbReference type="PROSITE" id="PS51747">
    <property type="entry name" value="CYT_DCMP_DEAMINASES_2"/>
    <property type="match status" value="1"/>
</dbReference>
<organism evidence="2">
    <name type="scientific">Salvia splendens</name>
    <name type="common">Scarlet sage</name>
    <dbReference type="NCBI Taxonomy" id="180675"/>
    <lineage>
        <taxon>Eukaryota</taxon>
        <taxon>Viridiplantae</taxon>
        <taxon>Streptophyta</taxon>
        <taxon>Embryophyta</taxon>
        <taxon>Tracheophyta</taxon>
        <taxon>Spermatophyta</taxon>
        <taxon>Magnoliopsida</taxon>
        <taxon>eudicotyledons</taxon>
        <taxon>Gunneridae</taxon>
        <taxon>Pentapetalae</taxon>
        <taxon>asterids</taxon>
        <taxon>lamiids</taxon>
        <taxon>Lamiales</taxon>
        <taxon>Lamiaceae</taxon>
        <taxon>Nepetoideae</taxon>
        <taxon>Mentheae</taxon>
        <taxon>Salviinae</taxon>
        <taxon>Salvia</taxon>
        <taxon>Salvia subgen. Calosphace</taxon>
        <taxon>core Calosphace</taxon>
    </lineage>
</organism>
<dbReference type="InterPro" id="IPR038450">
    <property type="entry name" value="PSII_Psb27_sf"/>
</dbReference>
<keyword evidence="3" id="KW-1185">Reference proteome</keyword>
<comment type="caution">
    <text evidence="2">The sequence shown here is derived from an EMBL/GenBank/DDBJ whole genome shotgun (WGS) entry which is preliminary data.</text>
</comment>
<evidence type="ECO:0000259" key="1">
    <source>
        <dbReference type="PROSITE" id="PS51747"/>
    </source>
</evidence>
<dbReference type="PANTHER" id="PTHR34041:SF3">
    <property type="entry name" value="PHOTOSYSTEM II D1 PRECURSOR PROCESSING PROTEIN PSB27-H2, CHLOROPLASTIC"/>
    <property type="match status" value="1"/>
</dbReference>
<dbReference type="GO" id="GO:0010207">
    <property type="term" value="P:photosystem II assembly"/>
    <property type="evidence" value="ECO:0007669"/>
    <property type="project" value="InterPro"/>
</dbReference>